<comment type="caution">
    <text evidence="3">The sequence shown here is derived from an EMBL/GenBank/DDBJ whole genome shotgun (WGS) entry which is preliminary data.</text>
</comment>
<dbReference type="SUPFAM" id="SSF69318">
    <property type="entry name" value="Integrin alpha N-terminal domain"/>
    <property type="match status" value="3"/>
</dbReference>
<dbReference type="Gene3D" id="2.130.10.130">
    <property type="entry name" value="Integrin alpha, N-terminal"/>
    <property type="match status" value="3"/>
</dbReference>
<dbReference type="AlphaFoldDB" id="A0A918R618"/>
<evidence type="ECO:0000256" key="1">
    <source>
        <dbReference type="ARBA" id="ARBA00022729"/>
    </source>
</evidence>
<dbReference type="PANTHER" id="PTHR16026">
    <property type="entry name" value="CARTILAGE ACIDIC PROTEIN 1"/>
    <property type="match status" value="1"/>
</dbReference>
<protein>
    <recommendedName>
        <fullName evidence="2">ASPIC/UnbV domain-containing protein</fullName>
    </recommendedName>
</protein>
<feature type="domain" description="ASPIC/UnbV" evidence="2">
    <location>
        <begin position="505"/>
        <end position="571"/>
    </location>
</feature>
<evidence type="ECO:0000313" key="3">
    <source>
        <dbReference type="EMBL" id="GGZ86125.1"/>
    </source>
</evidence>
<proteinExistence type="predicted"/>
<dbReference type="InterPro" id="IPR011519">
    <property type="entry name" value="UnbV_ASPIC"/>
</dbReference>
<name>A0A918R618_9FLAO</name>
<dbReference type="Pfam" id="PF13517">
    <property type="entry name" value="FG-GAP_3"/>
    <property type="match status" value="6"/>
</dbReference>
<dbReference type="InterPro" id="IPR013517">
    <property type="entry name" value="FG-GAP"/>
</dbReference>
<dbReference type="Pfam" id="PF07593">
    <property type="entry name" value="UnbV_ASPIC"/>
    <property type="match status" value="1"/>
</dbReference>
<organism evidence="3 4">
    <name type="scientific">Algibacter mikhailovii</name>
    <dbReference type="NCBI Taxonomy" id="425498"/>
    <lineage>
        <taxon>Bacteria</taxon>
        <taxon>Pseudomonadati</taxon>
        <taxon>Bacteroidota</taxon>
        <taxon>Flavobacteriia</taxon>
        <taxon>Flavobacteriales</taxon>
        <taxon>Flavobacteriaceae</taxon>
        <taxon>Algibacter</taxon>
    </lineage>
</organism>
<evidence type="ECO:0000313" key="4">
    <source>
        <dbReference type="Proteomes" id="UP000636004"/>
    </source>
</evidence>
<keyword evidence="4" id="KW-1185">Reference proteome</keyword>
<dbReference type="InterPro" id="IPR028994">
    <property type="entry name" value="Integrin_alpha_N"/>
</dbReference>
<sequence>MIFSCNQKEELSDSLFKPLSTSHTSISFNNKITETDTLNYFNYPYLYMGGGAAIGDFDNDGLQDLFFTGNMVESKLYKNEGNLKFKDVTKPSGIKNNDQWFTGASLVDINQDGFLDIYVSVSGKQNKANKLYINNQDLTFTESASQYGLDNEGSTTQVAFFDYDNDNDLDLYIANYPPANFGSSNAFYKSKMDNLTEIDSDKLFRNEGNGTFKDVSIESGIANYGLSLGLSVADYNNDGLLDVYVSNDFSTPDYLWVNNGDGTFTNQLEDAFGHTSFYAMGCDAADFNNDGWIDFVQVDMTPNDNRRAKSNMASMNRGLFWDTVDYGFHYQYMQNSLQLNRGNKKQGVPYFSDISRISGLATTDWSWGPLLADFDNDGWKDLFITNGTKRDVNNKDYFQNLKLKINLTRQGPPINSLDIPSEPVENCAYKNNGDGTFSNIGLEWGINYKGFSNGATYGDLDNDGDLDLVVNNMDSEASIYENTTNDLNSNYVRFKLNGPEANHFGIGTRIKIYQQKNFQEVQVTLTRGFQSSVEPIAHFGLPKNQKIDSVKIYWTDFKTQTLKNLTPNQTISVNYSEANLKNSPIDNKEYTYNFINISDHVNIDYNHEENNYNDFFQEPLLPHQYSKMGPGLAVSDVNNDGLSDIFIGNATAASAKLFIQNTKGEFIEVIGPWQEQIIFEDMAATFFDADNDGDPDLYVGSGSNEFAQNSKNYRDRLYMNDGQGNYTENIKALPNLFISTGTISEADYDGDGDIDLFIGGRIMPAAYPLAASSYLLKNELIETGHLSFKDITNTYFPSLNNIGLVTDALWTDFDNDKDLDVVISKEWGPIGIYENENGKFIERTSDFELDEHLGWWYSLAQGDFDNDGDIDFIAGNLGNNYKYQASKEAPFEVYSGDYDNNRKRDIVLGYHQKGTLYPLRGRECSSEQIPAIKYKFKNYESFANASLVDVYGEDNLKSGIHYKANTFSTVLIENKGNDEWAIRDLPIETQLSSVNKILVNDYNKDGNLDIIIGGNLYASEVETTRNDASIGLYLEGKGNGAFNAIPSQKSGLYLDGDVKDMEFMQIGSDLVLVVARNNDTLKFIKVYE</sequence>
<keyword evidence="1" id="KW-0732">Signal</keyword>
<accession>A0A918R618</accession>
<dbReference type="Proteomes" id="UP000636004">
    <property type="component" value="Unassembled WGS sequence"/>
</dbReference>
<evidence type="ECO:0000259" key="2">
    <source>
        <dbReference type="Pfam" id="PF07593"/>
    </source>
</evidence>
<dbReference type="EMBL" id="BMWZ01000005">
    <property type="protein sequence ID" value="GGZ86125.1"/>
    <property type="molecule type" value="Genomic_DNA"/>
</dbReference>
<gene>
    <name evidence="3" type="ORF">GCM10007028_25540</name>
</gene>
<dbReference type="InterPro" id="IPR027039">
    <property type="entry name" value="Crtac1"/>
</dbReference>
<dbReference type="PANTHER" id="PTHR16026:SF0">
    <property type="entry name" value="CARTILAGE ACIDIC PROTEIN 1"/>
    <property type="match status" value="1"/>
</dbReference>
<reference evidence="3" key="2">
    <citation type="submission" date="2020-09" db="EMBL/GenBank/DDBJ databases">
        <authorList>
            <person name="Sun Q."/>
            <person name="Kim S."/>
        </authorList>
    </citation>
    <scope>NUCLEOTIDE SEQUENCE</scope>
    <source>
        <strain evidence="3">KCTC 12710</strain>
    </source>
</reference>
<reference evidence="3" key="1">
    <citation type="journal article" date="2014" name="Int. J. Syst. Evol. Microbiol.">
        <title>Complete genome sequence of Corynebacterium casei LMG S-19264T (=DSM 44701T), isolated from a smear-ripened cheese.</title>
        <authorList>
            <consortium name="US DOE Joint Genome Institute (JGI-PGF)"/>
            <person name="Walter F."/>
            <person name="Albersmeier A."/>
            <person name="Kalinowski J."/>
            <person name="Ruckert C."/>
        </authorList>
    </citation>
    <scope>NUCLEOTIDE SEQUENCE</scope>
    <source>
        <strain evidence="3">KCTC 12710</strain>
    </source>
</reference>